<evidence type="ECO:0000256" key="1">
    <source>
        <dbReference type="SAM" id="MobiDB-lite"/>
    </source>
</evidence>
<accession>A0A0A0BJ44</accession>
<feature type="chain" id="PRO_5001959351" description="SHOCT domain-containing protein" evidence="2">
    <location>
        <begin position="28"/>
        <end position="204"/>
    </location>
</feature>
<dbReference type="Proteomes" id="UP000029999">
    <property type="component" value="Unassembled WGS sequence"/>
</dbReference>
<evidence type="ECO:0000259" key="3">
    <source>
        <dbReference type="Pfam" id="PF09851"/>
    </source>
</evidence>
<evidence type="ECO:0000313" key="4">
    <source>
        <dbReference type="EMBL" id="KGM07677.1"/>
    </source>
</evidence>
<dbReference type="SUPFAM" id="SSF46626">
    <property type="entry name" value="Cytochrome c"/>
    <property type="match status" value="1"/>
</dbReference>
<dbReference type="InterPro" id="IPR018649">
    <property type="entry name" value="SHOCT"/>
</dbReference>
<dbReference type="RefSeq" id="WP_008290363.1">
    <property type="nucleotide sequence ID" value="NZ_JRQD01000001.1"/>
</dbReference>
<feature type="signal peptide" evidence="2">
    <location>
        <begin position="1"/>
        <end position="27"/>
    </location>
</feature>
<dbReference type="EMBL" id="JRQD01000001">
    <property type="protein sequence ID" value="KGM07677.1"/>
    <property type="molecule type" value="Genomic_DNA"/>
</dbReference>
<feature type="domain" description="SHOCT" evidence="3">
    <location>
        <begin position="176"/>
        <end position="201"/>
    </location>
</feature>
<name>A0A0A0BJ44_9GAMM</name>
<dbReference type="InterPro" id="IPR036909">
    <property type="entry name" value="Cyt_c-like_dom_sf"/>
</dbReference>
<feature type="region of interest" description="Disordered" evidence="1">
    <location>
        <begin position="154"/>
        <end position="174"/>
    </location>
</feature>
<evidence type="ECO:0000256" key="2">
    <source>
        <dbReference type="SAM" id="SignalP"/>
    </source>
</evidence>
<organism evidence="4 5">
    <name type="scientific">Methylophaga thiooxydans</name>
    <dbReference type="NCBI Taxonomy" id="392484"/>
    <lineage>
        <taxon>Bacteria</taxon>
        <taxon>Pseudomonadati</taxon>
        <taxon>Pseudomonadota</taxon>
        <taxon>Gammaproteobacteria</taxon>
        <taxon>Thiotrichales</taxon>
        <taxon>Piscirickettsiaceae</taxon>
        <taxon>Methylophaga</taxon>
    </lineage>
</organism>
<dbReference type="AlphaFoldDB" id="A0A0A0BJ44"/>
<reference evidence="4 5" key="1">
    <citation type="submission" date="2014-09" db="EMBL/GenBank/DDBJ databases">
        <authorList>
            <person name="Grob C."/>
            <person name="Taubert M."/>
            <person name="Howat A.M."/>
            <person name="Burns O.J."/>
            <person name="Dixon J.L."/>
            <person name="Chen Y."/>
            <person name="Murrell J.C."/>
        </authorList>
    </citation>
    <scope>NUCLEOTIDE SEQUENCE [LARGE SCALE GENOMIC DNA]</scope>
    <source>
        <strain evidence="4">L4</strain>
    </source>
</reference>
<dbReference type="Gene3D" id="1.10.760.10">
    <property type="entry name" value="Cytochrome c-like domain"/>
    <property type="match status" value="1"/>
</dbReference>
<protein>
    <recommendedName>
        <fullName evidence="3">SHOCT domain-containing protein</fullName>
    </recommendedName>
</protein>
<sequence>MNKRNRMLLGSTVTVMATSLTALPVMSADKTPFESREIQRPADNGQKIAQAMCGTCGGSWEGRCGGMKGGMMPNASGTVELPELNSAGARLIKQYCMQCHASPTPKQHTAPAWPTIVARMNTRMQWMSSNNKAMNIKAPTENELRTITAYLQKHAAQPSDANTQGPQEPLVPGKSAIEILKDRYARGEIDRKEYLRMLEDLNKR</sequence>
<evidence type="ECO:0000313" key="5">
    <source>
        <dbReference type="Proteomes" id="UP000029999"/>
    </source>
</evidence>
<dbReference type="GO" id="GO:0009055">
    <property type="term" value="F:electron transfer activity"/>
    <property type="evidence" value="ECO:0007669"/>
    <property type="project" value="InterPro"/>
</dbReference>
<dbReference type="GO" id="GO:0020037">
    <property type="term" value="F:heme binding"/>
    <property type="evidence" value="ECO:0007669"/>
    <property type="project" value="InterPro"/>
</dbReference>
<keyword evidence="2" id="KW-0732">Signal</keyword>
<proteinExistence type="predicted"/>
<gene>
    <name evidence="4" type="ORF">LP43_0093</name>
</gene>
<dbReference type="Pfam" id="PF09851">
    <property type="entry name" value="SHOCT"/>
    <property type="match status" value="1"/>
</dbReference>
<dbReference type="STRING" id="392484.LP43_0093"/>
<comment type="caution">
    <text evidence="4">The sequence shown here is derived from an EMBL/GenBank/DDBJ whole genome shotgun (WGS) entry which is preliminary data.</text>
</comment>